<dbReference type="AlphaFoldDB" id="A0AAV8P785"/>
<sequence>MARPHEMQLLRFEDRIEHTCTITEVDFFSQDHRQAVVEAEASPASPKDHQREKAEEEEEEGNSPAHELSGINIGLNLLPSNTQTGQSVIAENQKPENKLQILTLQTELCQVNEENRRLRSMLDQLTRSYTALHTQLLQGMQQREAHEIRQGQDGKPGVPSRGELLAHQFMEPGPTRLLNTGEHQDDGDGEHSSSQHMSSSWEEGKSPKLMQERSTDTAPEAPCRRARVSVRARSDAPMINDGCQWRKYGQKMAKGNPCPRAYYRCTMAIGCPVRKQVQRCAEDKTILVTTYEGNHNHPLPPAATVMANTTSSAAAMLLSGSTTSEDSLMAPAVGSFLHPSPYASTMAALSASAPFPTITLDLTQTANQLQLLQRAQQHPMQSMIDTVTAAITTDPNFTAALAAAITSVMGAPGTTDGASGSNAASIAPAIVPESPQCPKSCTTFSIN</sequence>
<keyword evidence="4" id="KW-0804">Transcription</keyword>
<keyword evidence="5" id="KW-0539">Nucleus</keyword>
<evidence type="ECO:0000256" key="3">
    <source>
        <dbReference type="ARBA" id="ARBA00023125"/>
    </source>
</evidence>
<keyword evidence="3" id="KW-0238">DNA-binding</keyword>
<dbReference type="PROSITE" id="PS50811">
    <property type="entry name" value="WRKY"/>
    <property type="match status" value="1"/>
</dbReference>
<organism evidence="8 9">
    <name type="scientific">Ensete ventricosum</name>
    <name type="common">Abyssinian banana</name>
    <name type="synonym">Musa ensete</name>
    <dbReference type="NCBI Taxonomy" id="4639"/>
    <lineage>
        <taxon>Eukaryota</taxon>
        <taxon>Viridiplantae</taxon>
        <taxon>Streptophyta</taxon>
        <taxon>Embryophyta</taxon>
        <taxon>Tracheophyta</taxon>
        <taxon>Spermatophyta</taxon>
        <taxon>Magnoliopsida</taxon>
        <taxon>Liliopsida</taxon>
        <taxon>Zingiberales</taxon>
        <taxon>Musaceae</taxon>
        <taxon>Ensete</taxon>
    </lineage>
</organism>
<dbReference type="SUPFAM" id="SSF118290">
    <property type="entry name" value="WRKY DNA-binding domain"/>
    <property type="match status" value="1"/>
</dbReference>
<proteinExistence type="predicted"/>
<feature type="compositionally biased region" description="Basic and acidic residues" evidence="6">
    <location>
        <begin position="182"/>
        <end position="193"/>
    </location>
</feature>
<dbReference type="EMBL" id="JAQQAF010000008">
    <property type="protein sequence ID" value="KAJ8468076.1"/>
    <property type="molecule type" value="Genomic_DNA"/>
</dbReference>
<dbReference type="GO" id="GO:0003700">
    <property type="term" value="F:DNA-binding transcription factor activity"/>
    <property type="evidence" value="ECO:0007669"/>
    <property type="project" value="InterPro"/>
</dbReference>
<accession>A0AAV8P785</accession>
<dbReference type="Gene3D" id="2.20.25.80">
    <property type="entry name" value="WRKY domain"/>
    <property type="match status" value="1"/>
</dbReference>
<dbReference type="InterPro" id="IPR044810">
    <property type="entry name" value="WRKY_plant"/>
</dbReference>
<evidence type="ECO:0000313" key="8">
    <source>
        <dbReference type="EMBL" id="KAJ8468076.1"/>
    </source>
</evidence>
<feature type="region of interest" description="Disordered" evidence="6">
    <location>
        <begin position="38"/>
        <end position="69"/>
    </location>
</feature>
<comment type="subcellular location">
    <subcellularLocation>
        <location evidence="1">Nucleus</location>
    </subcellularLocation>
</comment>
<feature type="compositionally biased region" description="Basic and acidic residues" evidence="6">
    <location>
        <begin position="202"/>
        <end position="215"/>
    </location>
</feature>
<dbReference type="FunFam" id="2.20.25.80:FF:000002">
    <property type="entry name" value="probable WRKY transcription factor 31"/>
    <property type="match status" value="1"/>
</dbReference>
<dbReference type="InterPro" id="IPR003657">
    <property type="entry name" value="WRKY_dom"/>
</dbReference>
<evidence type="ECO:0000256" key="6">
    <source>
        <dbReference type="SAM" id="MobiDB-lite"/>
    </source>
</evidence>
<gene>
    <name evidence="8" type="ORF">OPV22_030628</name>
</gene>
<dbReference type="Proteomes" id="UP001222027">
    <property type="component" value="Unassembled WGS sequence"/>
</dbReference>
<feature type="compositionally biased region" description="Basic and acidic residues" evidence="6">
    <location>
        <begin position="143"/>
        <end position="152"/>
    </location>
</feature>
<dbReference type="SMART" id="SM00774">
    <property type="entry name" value="WRKY"/>
    <property type="match status" value="1"/>
</dbReference>
<feature type="region of interest" description="Disordered" evidence="6">
    <location>
        <begin position="173"/>
        <end position="229"/>
    </location>
</feature>
<evidence type="ECO:0000259" key="7">
    <source>
        <dbReference type="PROSITE" id="PS50811"/>
    </source>
</evidence>
<evidence type="ECO:0000256" key="4">
    <source>
        <dbReference type="ARBA" id="ARBA00023163"/>
    </source>
</evidence>
<keyword evidence="9" id="KW-1185">Reference proteome</keyword>
<evidence type="ECO:0000256" key="5">
    <source>
        <dbReference type="ARBA" id="ARBA00023242"/>
    </source>
</evidence>
<feature type="region of interest" description="Disordered" evidence="6">
    <location>
        <begin position="140"/>
        <end position="161"/>
    </location>
</feature>
<comment type="caution">
    <text evidence="8">The sequence shown here is derived from an EMBL/GenBank/DDBJ whole genome shotgun (WGS) entry which is preliminary data.</text>
</comment>
<evidence type="ECO:0000313" key="9">
    <source>
        <dbReference type="Proteomes" id="UP001222027"/>
    </source>
</evidence>
<dbReference type="PANTHER" id="PTHR31429:SF59">
    <property type="entry name" value="WRKY TRANSCRIPTION FACTOR 47-RELATED"/>
    <property type="match status" value="1"/>
</dbReference>
<dbReference type="GO" id="GO:0043565">
    <property type="term" value="F:sequence-specific DNA binding"/>
    <property type="evidence" value="ECO:0007669"/>
    <property type="project" value="InterPro"/>
</dbReference>
<name>A0AAV8P785_ENSVE</name>
<protein>
    <recommendedName>
        <fullName evidence="7">WRKY domain-containing protein</fullName>
    </recommendedName>
</protein>
<feature type="domain" description="WRKY" evidence="7">
    <location>
        <begin position="234"/>
        <end position="300"/>
    </location>
</feature>
<dbReference type="Pfam" id="PF03106">
    <property type="entry name" value="WRKY"/>
    <property type="match status" value="1"/>
</dbReference>
<dbReference type="GO" id="GO:0005634">
    <property type="term" value="C:nucleus"/>
    <property type="evidence" value="ECO:0007669"/>
    <property type="project" value="UniProtKB-SubCell"/>
</dbReference>
<reference evidence="8 9" key="1">
    <citation type="submission" date="2022-12" db="EMBL/GenBank/DDBJ databases">
        <title>Chromosome-scale assembly of the Ensete ventricosum genome.</title>
        <authorList>
            <person name="Dussert Y."/>
            <person name="Stocks J."/>
            <person name="Wendawek A."/>
            <person name="Woldeyes F."/>
            <person name="Nichols R.A."/>
            <person name="Borrell J.S."/>
        </authorList>
    </citation>
    <scope>NUCLEOTIDE SEQUENCE [LARGE SCALE GENOMIC DNA]</scope>
    <source>
        <strain evidence="9">cv. Maze</strain>
        <tissue evidence="8">Seeds</tissue>
    </source>
</reference>
<keyword evidence="2" id="KW-0805">Transcription regulation</keyword>
<dbReference type="InterPro" id="IPR036576">
    <property type="entry name" value="WRKY_dom_sf"/>
</dbReference>
<evidence type="ECO:0000256" key="2">
    <source>
        <dbReference type="ARBA" id="ARBA00023015"/>
    </source>
</evidence>
<dbReference type="PANTHER" id="PTHR31429">
    <property type="entry name" value="WRKY TRANSCRIPTION FACTOR 36-RELATED"/>
    <property type="match status" value="1"/>
</dbReference>
<evidence type="ECO:0000256" key="1">
    <source>
        <dbReference type="ARBA" id="ARBA00004123"/>
    </source>
</evidence>